<feature type="domain" description="RagB/SusD" evidence="6">
    <location>
        <begin position="350"/>
        <end position="463"/>
    </location>
</feature>
<organism evidence="8 9">
    <name type="scientific">Flavihumibacter fluminis</name>
    <dbReference type="NCBI Taxonomy" id="2909236"/>
    <lineage>
        <taxon>Bacteria</taxon>
        <taxon>Pseudomonadati</taxon>
        <taxon>Bacteroidota</taxon>
        <taxon>Chitinophagia</taxon>
        <taxon>Chitinophagales</taxon>
        <taxon>Chitinophagaceae</taxon>
        <taxon>Flavihumibacter</taxon>
    </lineage>
</organism>
<comment type="similarity">
    <text evidence="2">Belongs to the SusD family.</text>
</comment>
<evidence type="ECO:0000256" key="1">
    <source>
        <dbReference type="ARBA" id="ARBA00004442"/>
    </source>
</evidence>
<dbReference type="CDD" id="cd08977">
    <property type="entry name" value="SusD"/>
    <property type="match status" value="1"/>
</dbReference>
<evidence type="ECO:0000259" key="7">
    <source>
        <dbReference type="Pfam" id="PF14322"/>
    </source>
</evidence>
<keyword evidence="9" id="KW-1185">Reference proteome</keyword>
<reference evidence="8 9" key="1">
    <citation type="submission" date="2022-01" db="EMBL/GenBank/DDBJ databases">
        <title>Flavihumibacter sp. nov., isolated from sediment of a river.</title>
        <authorList>
            <person name="Liu H."/>
        </authorList>
    </citation>
    <scope>NUCLEOTIDE SEQUENCE [LARGE SCALE GENOMIC DNA]</scope>
    <source>
        <strain evidence="8 9">RY-1</strain>
    </source>
</reference>
<evidence type="ECO:0000256" key="3">
    <source>
        <dbReference type="ARBA" id="ARBA00022729"/>
    </source>
</evidence>
<dbReference type="PROSITE" id="PS51257">
    <property type="entry name" value="PROKAR_LIPOPROTEIN"/>
    <property type="match status" value="1"/>
</dbReference>
<accession>A0ABS9BJ86</accession>
<evidence type="ECO:0000256" key="2">
    <source>
        <dbReference type="ARBA" id="ARBA00006275"/>
    </source>
</evidence>
<dbReference type="InterPro" id="IPR012944">
    <property type="entry name" value="SusD_RagB_dom"/>
</dbReference>
<name>A0ABS9BJ86_9BACT</name>
<sequence>MKMKPFNILPGKTGIYPALVLLIAILVMTSSCRKYIYLEPKDATYDQVFWTNGSNVEKSVSGAYGILRSAFRDERSYFVFGDLPTDAFRLDGGTFWNYQDLLYERRFTYSYAPYLEQSLHNWTRFYRAVNQTHLIIENTEKIDVDKFNGGQEEKNQLLGEGHFLRAFTYFYLTRVWGDPVITRESVKDPTKVQPIGRSSEAEAIDYCIEDLQKATQLLSFNAQTGLGKTRADKGAAFALLAQVYAWKKDYANASRYCDSVIVSNQYALESTENYSSIWMGNSQESILEMFMKHDDANTEATDFFFGNFLHDPLVRGKASWTSWNVNAELAYQLYDTAVDERFKSTIGLINTGTPALLKYSNVNYFDPSRPQTYVVDNNLVLIRLADIILLKAEAAYHLGNEGLALQLLNEVKERAGLEEVTLSGDALYFELIYERYRELMGEGVLAFDLIRMGKLVELFPDAYTQERISKKGYYWPLNMRTLLPQDPLLTQNEWWKNH</sequence>
<dbReference type="RefSeq" id="WP_234866645.1">
    <property type="nucleotide sequence ID" value="NZ_JAKEVY010000003.1"/>
</dbReference>
<proteinExistence type="inferred from homology"/>
<dbReference type="Proteomes" id="UP001200145">
    <property type="component" value="Unassembled WGS sequence"/>
</dbReference>
<dbReference type="EMBL" id="JAKEVY010000003">
    <property type="protein sequence ID" value="MCF1715696.1"/>
    <property type="molecule type" value="Genomic_DNA"/>
</dbReference>
<comment type="caution">
    <text evidence="8">The sequence shown here is derived from an EMBL/GenBank/DDBJ whole genome shotgun (WGS) entry which is preliminary data.</text>
</comment>
<keyword evidence="4" id="KW-0472">Membrane</keyword>
<comment type="subcellular location">
    <subcellularLocation>
        <location evidence="1">Cell outer membrane</location>
    </subcellularLocation>
</comment>
<dbReference type="Pfam" id="PF14322">
    <property type="entry name" value="SusD-like_3"/>
    <property type="match status" value="1"/>
</dbReference>
<keyword evidence="5" id="KW-0998">Cell outer membrane</keyword>
<evidence type="ECO:0000256" key="4">
    <source>
        <dbReference type="ARBA" id="ARBA00023136"/>
    </source>
</evidence>
<evidence type="ECO:0000256" key="5">
    <source>
        <dbReference type="ARBA" id="ARBA00023237"/>
    </source>
</evidence>
<dbReference type="InterPro" id="IPR011990">
    <property type="entry name" value="TPR-like_helical_dom_sf"/>
</dbReference>
<dbReference type="InterPro" id="IPR033985">
    <property type="entry name" value="SusD-like_N"/>
</dbReference>
<evidence type="ECO:0000313" key="8">
    <source>
        <dbReference type="EMBL" id="MCF1715696.1"/>
    </source>
</evidence>
<protein>
    <submittedName>
        <fullName evidence="8">RagB/SusD family nutrient uptake outer membrane protein</fullName>
    </submittedName>
</protein>
<gene>
    <name evidence="8" type="ORF">L0U88_13745</name>
</gene>
<dbReference type="Gene3D" id="1.25.40.390">
    <property type="match status" value="1"/>
</dbReference>
<dbReference type="SUPFAM" id="SSF48452">
    <property type="entry name" value="TPR-like"/>
    <property type="match status" value="1"/>
</dbReference>
<feature type="domain" description="SusD-like N-terminal" evidence="7">
    <location>
        <begin position="110"/>
        <end position="244"/>
    </location>
</feature>
<dbReference type="Pfam" id="PF07980">
    <property type="entry name" value="SusD_RagB"/>
    <property type="match status" value="1"/>
</dbReference>
<evidence type="ECO:0000313" key="9">
    <source>
        <dbReference type="Proteomes" id="UP001200145"/>
    </source>
</evidence>
<evidence type="ECO:0000259" key="6">
    <source>
        <dbReference type="Pfam" id="PF07980"/>
    </source>
</evidence>
<keyword evidence="3" id="KW-0732">Signal</keyword>